<reference evidence="1" key="1">
    <citation type="submission" date="2014-09" db="EMBL/GenBank/DDBJ databases">
        <authorList>
            <person name="Magalhaes I.L.F."/>
            <person name="Oliveira U."/>
            <person name="Santos F.R."/>
            <person name="Vidigal T.H.D.A."/>
            <person name="Brescovit A.D."/>
            <person name="Santos A.J."/>
        </authorList>
    </citation>
    <scope>NUCLEOTIDE SEQUENCE</scope>
    <source>
        <tissue evidence="1">Shoot tissue taken approximately 20 cm above the soil surface</tissue>
    </source>
</reference>
<sequence length="48" mass="5185">MAFDCNKEGGVSSPENCSRICTEGALIQENPLTHCRKAKGWKSLASTD</sequence>
<protein>
    <submittedName>
        <fullName evidence="1">Uncharacterized protein</fullName>
    </submittedName>
</protein>
<dbReference type="AlphaFoldDB" id="A0A0A9I126"/>
<dbReference type="EMBL" id="GBRH01159018">
    <property type="protein sequence ID" value="JAE38878.1"/>
    <property type="molecule type" value="Transcribed_RNA"/>
</dbReference>
<proteinExistence type="predicted"/>
<organism evidence="1">
    <name type="scientific">Arundo donax</name>
    <name type="common">Giant reed</name>
    <name type="synonym">Donax arundinaceus</name>
    <dbReference type="NCBI Taxonomy" id="35708"/>
    <lineage>
        <taxon>Eukaryota</taxon>
        <taxon>Viridiplantae</taxon>
        <taxon>Streptophyta</taxon>
        <taxon>Embryophyta</taxon>
        <taxon>Tracheophyta</taxon>
        <taxon>Spermatophyta</taxon>
        <taxon>Magnoliopsida</taxon>
        <taxon>Liliopsida</taxon>
        <taxon>Poales</taxon>
        <taxon>Poaceae</taxon>
        <taxon>PACMAD clade</taxon>
        <taxon>Arundinoideae</taxon>
        <taxon>Arundineae</taxon>
        <taxon>Arundo</taxon>
    </lineage>
</organism>
<accession>A0A0A9I126</accession>
<evidence type="ECO:0000313" key="1">
    <source>
        <dbReference type="EMBL" id="JAE38878.1"/>
    </source>
</evidence>
<reference evidence="1" key="2">
    <citation type="journal article" date="2015" name="Data Brief">
        <title>Shoot transcriptome of the giant reed, Arundo donax.</title>
        <authorList>
            <person name="Barrero R.A."/>
            <person name="Guerrero F.D."/>
            <person name="Moolhuijzen P."/>
            <person name="Goolsby J.A."/>
            <person name="Tidwell J."/>
            <person name="Bellgard S.E."/>
            <person name="Bellgard M.I."/>
        </authorList>
    </citation>
    <scope>NUCLEOTIDE SEQUENCE</scope>
    <source>
        <tissue evidence="1">Shoot tissue taken approximately 20 cm above the soil surface</tissue>
    </source>
</reference>
<name>A0A0A9I126_ARUDO</name>